<dbReference type="AlphaFoldDB" id="A0AAV7HTL1"/>
<keyword evidence="2" id="KW-1185">Reference proteome</keyword>
<organism evidence="1 2">
    <name type="scientific">Dendrobium chrysotoxum</name>
    <name type="common">Orchid</name>
    <dbReference type="NCBI Taxonomy" id="161865"/>
    <lineage>
        <taxon>Eukaryota</taxon>
        <taxon>Viridiplantae</taxon>
        <taxon>Streptophyta</taxon>
        <taxon>Embryophyta</taxon>
        <taxon>Tracheophyta</taxon>
        <taxon>Spermatophyta</taxon>
        <taxon>Magnoliopsida</taxon>
        <taxon>Liliopsida</taxon>
        <taxon>Asparagales</taxon>
        <taxon>Orchidaceae</taxon>
        <taxon>Epidendroideae</taxon>
        <taxon>Malaxideae</taxon>
        <taxon>Dendrobiinae</taxon>
        <taxon>Dendrobium</taxon>
    </lineage>
</organism>
<sequence>MEEFPLYCFHCKMLGHSKEVDVGPSVQEGADATVIGNPTNELVDADHNEEVVNNDVICDNGNIDVVSPLLNVVGHEALNDLELSDVAFQCDGGFISPIVVPKLSDCVQLNNSSEVGFCGLALSLVEEVEVGECGEVSGTSSMGPLAWHDRPPSPTGEMVDEFDDLGDDQAESFRELYGIDCCLHVDASLFELIRIAGAAFGGLTVLWITSLEAEFGGFFPSHQHNPNSAYASIGLNRLRVCGEIHSSADKNFLPLMNPNLLICEDTKF</sequence>
<evidence type="ECO:0000313" key="1">
    <source>
        <dbReference type="EMBL" id="KAH0470942.1"/>
    </source>
</evidence>
<evidence type="ECO:0000313" key="2">
    <source>
        <dbReference type="Proteomes" id="UP000775213"/>
    </source>
</evidence>
<accession>A0AAV7HTL1</accession>
<proteinExistence type="predicted"/>
<gene>
    <name evidence="1" type="ORF">IEQ34_000665</name>
</gene>
<dbReference type="Proteomes" id="UP000775213">
    <property type="component" value="Unassembled WGS sequence"/>
</dbReference>
<reference evidence="1 2" key="1">
    <citation type="journal article" date="2021" name="Hortic Res">
        <title>Chromosome-scale assembly of the Dendrobium chrysotoxum genome enhances the understanding of orchid evolution.</title>
        <authorList>
            <person name="Zhang Y."/>
            <person name="Zhang G.Q."/>
            <person name="Zhang D."/>
            <person name="Liu X.D."/>
            <person name="Xu X.Y."/>
            <person name="Sun W.H."/>
            <person name="Yu X."/>
            <person name="Zhu X."/>
            <person name="Wang Z.W."/>
            <person name="Zhao X."/>
            <person name="Zhong W.Y."/>
            <person name="Chen H."/>
            <person name="Yin W.L."/>
            <person name="Huang T."/>
            <person name="Niu S.C."/>
            <person name="Liu Z.J."/>
        </authorList>
    </citation>
    <scope>NUCLEOTIDE SEQUENCE [LARGE SCALE GENOMIC DNA]</scope>
    <source>
        <strain evidence="1">Lindl</strain>
    </source>
</reference>
<name>A0AAV7HTL1_DENCH</name>
<dbReference type="EMBL" id="JAGFBR010000001">
    <property type="protein sequence ID" value="KAH0470942.1"/>
    <property type="molecule type" value="Genomic_DNA"/>
</dbReference>
<protein>
    <submittedName>
        <fullName evidence="1">Uncharacterized protein</fullName>
    </submittedName>
</protein>
<comment type="caution">
    <text evidence="1">The sequence shown here is derived from an EMBL/GenBank/DDBJ whole genome shotgun (WGS) entry which is preliminary data.</text>
</comment>